<evidence type="ECO:0000256" key="1">
    <source>
        <dbReference type="SAM" id="MobiDB-lite"/>
    </source>
</evidence>
<dbReference type="RefSeq" id="WP_345389522.1">
    <property type="nucleotide sequence ID" value="NZ_BAABLA010000002.1"/>
</dbReference>
<keyword evidence="3" id="KW-1185">Reference proteome</keyword>
<protein>
    <submittedName>
        <fullName evidence="2">Uncharacterized protein</fullName>
    </submittedName>
</protein>
<comment type="caution">
    <text evidence="2">The sequence shown here is derived from an EMBL/GenBank/DDBJ whole genome shotgun (WGS) entry which is preliminary data.</text>
</comment>
<organism evidence="2 3">
    <name type="scientific">Haloechinothrix salitolerans</name>
    <dbReference type="NCBI Taxonomy" id="926830"/>
    <lineage>
        <taxon>Bacteria</taxon>
        <taxon>Bacillati</taxon>
        <taxon>Actinomycetota</taxon>
        <taxon>Actinomycetes</taxon>
        <taxon>Pseudonocardiales</taxon>
        <taxon>Pseudonocardiaceae</taxon>
        <taxon>Haloechinothrix</taxon>
    </lineage>
</organism>
<name>A0ABW2C6T9_9PSEU</name>
<dbReference type="Proteomes" id="UP001596337">
    <property type="component" value="Unassembled WGS sequence"/>
</dbReference>
<feature type="region of interest" description="Disordered" evidence="1">
    <location>
        <begin position="47"/>
        <end position="66"/>
    </location>
</feature>
<proteinExistence type="predicted"/>
<evidence type="ECO:0000313" key="3">
    <source>
        <dbReference type="Proteomes" id="UP001596337"/>
    </source>
</evidence>
<sequence>MIGIGSWIVLTQNDTDAMGNMGADAGALPPPVTGYYDGERIQFLHTETSEPDGARGPFGFQPDVFDTSNEPEIVVNMPITTWPGGERQ</sequence>
<accession>A0ABW2C6T9</accession>
<reference evidence="3" key="1">
    <citation type="journal article" date="2019" name="Int. J. Syst. Evol. Microbiol.">
        <title>The Global Catalogue of Microorganisms (GCM) 10K type strain sequencing project: providing services to taxonomists for standard genome sequencing and annotation.</title>
        <authorList>
            <consortium name="The Broad Institute Genomics Platform"/>
            <consortium name="The Broad Institute Genome Sequencing Center for Infectious Disease"/>
            <person name="Wu L."/>
            <person name="Ma J."/>
        </authorList>
    </citation>
    <scope>NUCLEOTIDE SEQUENCE [LARGE SCALE GENOMIC DNA]</scope>
    <source>
        <strain evidence="3">KCTC 32255</strain>
    </source>
</reference>
<evidence type="ECO:0000313" key="2">
    <source>
        <dbReference type="EMBL" id="MFC6870228.1"/>
    </source>
</evidence>
<gene>
    <name evidence="2" type="ORF">ACFQGD_24120</name>
</gene>
<dbReference type="EMBL" id="JBHSXX010000001">
    <property type="protein sequence ID" value="MFC6870228.1"/>
    <property type="molecule type" value="Genomic_DNA"/>
</dbReference>